<comment type="caution">
    <text evidence="2">The sequence shown here is derived from an EMBL/GenBank/DDBJ whole genome shotgun (WGS) entry which is preliminary data.</text>
</comment>
<feature type="region of interest" description="Disordered" evidence="1">
    <location>
        <begin position="110"/>
        <end position="145"/>
    </location>
</feature>
<keyword evidence="3" id="KW-1185">Reference proteome</keyword>
<evidence type="ECO:0000313" key="2">
    <source>
        <dbReference type="EMBL" id="KAK0525168.1"/>
    </source>
</evidence>
<proteinExistence type="predicted"/>
<feature type="compositionally biased region" description="Acidic residues" evidence="1">
    <location>
        <begin position="118"/>
        <end position="127"/>
    </location>
</feature>
<reference evidence="2" key="1">
    <citation type="journal article" date="2023" name="PhytoFront">
        <title>Draft Genome Resources of Seven Strains of Tilletia horrida, Causal Agent of Kernel Smut of Rice.</title>
        <authorList>
            <person name="Khanal S."/>
            <person name="Antony Babu S."/>
            <person name="Zhou X.G."/>
        </authorList>
    </citation>
    <scope>NUCLEOTIDE SEQUENCE</scope>
    <source>
        <strain evidence="2">TX3</strain>
    </source>
</reference>
<feature type="region of interest" description="Disordered" evidence="1">
    <location>
        <begin position="29"/>
        <end position="49"/>
    </location>
</feature>
<name>A0AAN6JIU9_9BASI</name>
<dbReference type="Proteomes" id="UP001176521">
    <property type="component" value="Unassembled WGS sequence"/>
</dbReference>
<accession>A0AAN6JIU9</accession>
<evidence type="ECO:0000256" key="1">
    <source>
        <dbReference type="SAM" id="MobiDB-lite"/>
    </source>
</evidence>
<organism evidence="2 3">
    <name type="scientific">Tilletia horrida</name>
    <dbReference type="NCBI Taxonomy" id="155126"/>
    <lineage>
        <taxon>Eukaryota</taxon>
        <taxon>Fungi</taxon>
        <taxon>Dikarya</taxon>
        <taxon>Basidiomycota</taxon>
        <taxon>Ustilaginomycotina</taxon>
        <taxon>Exobasidiomycetes</taxon>
        <taxon>Tilletiales</taxon>
        <taxon>Tilletiaceae</taxon>
        <taxon>Tilletia</taxon>
    </lineage>
</organism>
<evidence type="ECO:0000313" key="3">
    <source>
        <dbReference type="Proteomes" id="UP001176521"/>
    </source>
</evidence>
<sequence>MCHPVHLSDPSSWPPASQKYLSTYASAPAASSSSSSFAPTSSATLPSAGSWSISAADEPMYASQASSLDLMTQADNLALPPSSQDSASSYNRALNFPNYYGESARTGALAATQGDGHPDDDNDDDVNDALYDPPSPAASVKTEPEFPDELLSQLDIPRQKSKSSSNFSEYIHCSQSTASDFPCSQADSHTDTEEVRTVAVKQERTEQELTLAQSSTLTHTYTHSLVLSNAAIKTESRESQVIQPLYTLAVNQDEPAWPAAGQSFRAPPMLAPATPDLEVDPLLRQAPHDEAHDDAGLMVPRPPAASMLPNDPLHLAFFHTILSAIDRTPAVAPACIGPSIGGDAPSSDVAEVQHLRQLVCDRLTQCKSKREAKDRKPTGHHVKAEKVFADDEAPLRLATATDLFGGGACAVCRRAGKTCIVCPRRHTKCFDCVVDGLTCDNKLRASTKSAEDKLARASRPAQGRTRQIRKAISATLAPSAAPAPAPAPAPAAAPAPAPQHFAAVRGLLQDVQTAANGRDDLHGVSKLLVDSGRLLSPEKVGELRAGTRVGV</sequence>
<gene>
    <name evidence="2" type="ORF">OC842_005599</name>
</gene>
<protein>
    <submittedName>
        <fullName evidence="2">Uncharacterized protein</fullName>
    </submittedName>
</protein>
<dbReference type="EMBL" id="JAPDMQ010000412">
    <property type="protein sequence ID" value="KAK0525168.1"/>
    <property type="molecule type" value="Genomic_DNA"/>
</dbReference>
<feature type="region of interest" description="Disordered" evidence="1">
    <location>
        <begin position="476"/>
        <end position="496"/>
    </location>
</feature>
<feature type="compositionally biased region" description="Pro residues" evidence="1">
    <location>
        <begin position="481"/>
        <end position="496"/>
    </location>
</feature>
<dbReference type="AlphaFoldDB" id="A0AAN6JIU9"/>